<keyword evidence="2" id="KW-0067">ATP-binding</keyword>
<protein>
    <submittedName>
        <fullName evidence="6">Sigma 54-interacting transcriptional regulator</fullName>
    </submittedName>
</protein>
<dbReference type="SMART" id="SM00382">
    <property type="entry name" value="AAA"/>
    <property type="match status" value="1"/>
</dbReference>
<dbReference type="Pfam" id="PF08461">
    <property type="entry name" value="WHD_RNase_R"/>
    <property type="match status" value="1"/>
</dbReference>
<dbReference type="Gene3D" id="3.40.50.300">
    <property type="entry name" value="P-loop containing nucleotide triphosphate hydrolases"/>
    <property type="match status" value="1"/>
</dbReference>
<accession>A0A7W2AA76</accession>
<dbReference type="PROSITE" id="PS00688">
    <property type="entry name" value="SIGMA54_INTERACT_3"/>
    <property type="match status" value="1"/>
</dbReference>
<evidence type="ECO:0000313" key="7">
    <source>
        <dbReference type="Proteomes" id="UP000535491"/>
    </source>
</evidence>
<feature type="domain" description="Sigma-54 factor interaction" evidence="5">
    <location>
        <begin position="224"/>
        <end position="445"/>
    </location>
</feature>
<gene>
    <name evidence="6" type="ORF">H1191_16715</name>
</gene>
<evidence type="ECO:0000256" key="2">
    <source>
        <dbReference type="ARBA" id="ARBA00022840"/>
    </source>
</evidence>
<keyword evidence="4" id="KW-0804">Transcription</keyword>
<dbReference type="GO" id="GO:0006355">
    <property type="term" value="P:regulation of DNA-templated transcription"/>
    <property type="evidence" value="ECO:0007669"/>
    <property type="project" value="InterPro"/>
</dbReference>
<comment type="caution">
    <text evidence="6">The sequence shown here is derived from an EMBL/GenBank/DDBJ whole genome shotgun (WGS) entry which is preliminary data.</text>
</comment>
<dbReference type="AlphaFoldDB" id="A0A7W2AA76"/>
<sequence length="574" mass="64550">MKKHQLTLVAIQEEYLSTISKQVREIVGDLIEIRETTVKKLTRELVHPGETLLLSGDFIVQLVKPFLPDGVTCIIAKRGLNFVNLKELLSLPKGRKCLVVNDTRRNTHETVEALKEIVFEHQFYPYEPDQPLPDNIDYVVTPGEEQLIPGGSPKVIDIGPRVLDLDTLLEVSKHFGLTGHSSLLVKRYMKSLVSLSQEKQTYSPAHVHAENTMEKKANYFFADVVAKSPSMVSVLNMAQKLAKTDSPVHLYGDTGTGKSMLAQAIHNGSHVRGGPYLSVNCAARSGDTLEKELFGTENDQGVSPGLFEYANGGTLCIEEVNELSASGQSRLLQIFEEKRVTRIGGSLSTPVNIRVITTSSTDLSALAKKGTFRRDLYYHLSALAINIPSLCERTEDIPFLIDHYLKQHLGKTDLTITHDAMQTLIHYSWPGNVRELYNVVSHLACLDEKTVDSSALPLNVKKEEQEKRFHHHFAQQIDEKQIIQKIEEHGFLEESLEILRIFERGKRVHTSFGRLAVKKILNERGFKLSEQQLRLRLEVLHELGLLNVRQGRSGTTISRKGEQFLKKIEAMLKA</sequence>
<dbReference type="Pfam" id="PF25601">
    <property type="entry name" value="AAA_lid_14"/>
    <property type="match status" value="1"/>
</dbReference>
<dbReference type="InterPro" id="IPR003593">
    <property type="entry name" value="AAA+_ATPase"/>
</dbReference>
<evidence type="ECO:0000259" key="5">
    <source>
        <dbReference type="PROSITE" id="PS50045"/>
    </source>
</evidence>
<dbReference type="InterPro" id="IPR058031">
    <property type="entry name" value="AAA_lid_NorR"/>
</dbReference>
<dbReference type="Gene3D" id="1.10.8.60">
    <property type="match status" value="1"/>
</dbReference>
<dbReference type="PANTHER" id="PTHR32071">
    <property type="entry name" value="TRANSCRIPTIONAL REGULATORY PROTEIN"/>
    <property type="match status" value="1"/>
</dbReference>
<organism evidence="6 7">
    <name type="scientific">Paenactinomyces guangxiensis</name>
    <dbReference type="NCBI Taxonomy" id="1490290"/>
    <lineage>
        <taxon>Bacteria</taxon>
        <taxon>Bacillati</taxon>
        <taxon>Bacillota</taxon>
        <taxon>Bacilli</taxon>
        <taxon>Bacillales</taxon>
        <taxon>Thermoactinomycetaceae</taxon>
        <taxon>Paenactinomyces</taxon>
    </lineage>
</organism>
<evidence type="ECO:0000256" key="4">
    <source>
        <dbReference type="ARBA" id="ARBA00023163"/>
    </source>
</evidence>
<dbReference type="PANTHER" id="PTHR32071:SF57">
    <property type="entry name" value="C4-DICARBOXYLATE TRANSPORT TRANSCRIPTIONAL REGULATORY PROTEIN DCTD"/>
    <property type="match status" value="1"/>
</dbReference>
<dbReference type="RefSeq" id="WP_181753904.1">
    <property type="nucleotide sequence ID" value="NZ_JACEIQ010000021.1"/>
</dbReference>
<dbReference type="EMBL" id="JACEIQ010000021">
    <property type="protein sequence ID" value="MBA4495934.1"/>
    <property type="molecule type" value="Genomic_DNA"/>
</dbReference>
<proteinExistence type="predicted"/>
<dbReference type="SUPFAM" id="SSF52540">
    <property type="entry name" value="P-loop containing nucleoside triphosphate hydrolases"/>
    <property type="match status" value="1"/>
</dbReference>
<dbReference type="InterPro" id="IPR025944">
    <property type="entry name" value="Sigma_54_int_dom_CS"/>
</dbReference>
<evidence type="ECO:0000313" key="6">
    <source>
        <dbReference type="EMBL" id="MBA4495934.1"/>
    </source>
</evidence>
<keyword evidence="3" id="KW-0805">Transcription regulation</keyword>
<dbReference type="Proteomes" id="UP000535491">
    <property type="component" value="Unassembled WGS sequence"/>
</dbReference>
<keyword evidence="1" id="KW-0547">Nucleotide-binding</keyword>
<dbReference type="Pfam" id="PF00158">
    <property type="entry name" value="Sigma54_activat"/>
    <property type="match status" value="1"/>
</dbReference>
<dbReference type="InterPro" id="IPR002078">
    <property type="entry name" value="Sigma_54_int"/>
</dbReference>
<evidence type="ECO:0000256" key="1">
    <source>
        <dbReference type="ARBA" id="ARBA00022741"/>
    </source>
</evidence>
<evidence type="ECO:0000256" key="3">
    <source>
        <dbReference type="ARBA" id="ARBA00023015"/>
    </source>
</evidence>
<dbReference type="CDD" id="cd00009">
    <property type="entry name" value="AAA"/>
    <property type="match status" value="1"/>
</dbReference>
<dbReference type="PROSITE" id="PS50045">
    <property type="entry name" value="SIGMA54_INTERACT_4"/>
    <property type="match status" value="1"/>
</dbReference>
<dbReference type="InterPro" id="IPR013668">
    <property type="entry name" value="RNase_R_HTH_12"/>
</dbReference>
<dbReference type="InterPro" id="IPR027417">
    <property type="entry name" value="P-loop_NTPase"/>
</dbReference>
<dbReference type="GO" id="GO:0005524">
    <property type="term" value="F:ATP binding"/>
    <property type="evidence" value="ECO:0007669"/>
    <property type="project" value="UniProtKB-KW"/>
</dbReference>
<reference evidence="6 7" key="1">
    <citation type="submission" date="2020-07" db="EMBL/GenBank/DDBJ databases">
        <authorList>
            <person name="Feng H."/>
        </authorList>
    </citation>
    <scope>NUCLEOTIDE SEQUENCE [LARGE SCALE GENOMIC DNA]</scope>
    <source>
        <strain evidence="7">s-10</strain>
    </source>
</reference>
<keyword evidence="7" id="KW-1185">Reference proteome</keyword>
<name>A0A7W2AA76_9BACL</name>